<proteinExistence type="inferred from homology"/>
<dbReference type="Pfam" id="PF07687">
    <property type="entry name" value="M20_dimer"/>
    <property type="match status" value="1"/>
</dbReference>
<dbReference type="PANTHER" id="PTHR42994:SF2">
    <property type="entry name" value="PEPTIDASE"/>
    <property type="match status" value="1"/>
</dbReference>
<evidence type="ECO:0000313" key="9">
    <source>
        <dbReference type="EMBL" id="QEG37952.1"/>
    </source>
</evidence>
<keyword evidence="9" id="KW-0645">Protease</keyword>
<dbReference type="RefSeq" id="WP_148076118.1">
    <property type="nucleotide sequence ID" value="NZ_CP042913.1"/>
</dbReference>
<protein>
    <submittedName>
        <fullName evidence="9">Peptidase T</fullName>
        <ecNumber evidence="9">3.4.11.4</ecNumber>
    </submittedName>
</protein>
<accession>A0A5B9QJR4</accession>
<evidence type="ECO:0000256" key="2">
    <source>
        <dbReference type="ARBA" id="ARBA00022723"/>
    </source>
</evidence>
<dbReference type="PANTHER" id="PTHR42994">
    <property type="entry name" value="PEPTIDASE T"/>
    <property type="match status" value="1"/>
</dbReference>
<dbReference type="Gene3D" id="3.40.630.10">
    <property type="entry name" value="Zn peptidases"/>
    <property type="match status" value="1"/>
</dbReference>
<gene>
    <name evidence="9" type="primary">pepT</name>
    <name evidence="9" type="ORF">Pr1d_53000</name>
</gene>
<dbReference type="SUPFAM" id="SSF53187">
    <property type="entry name" value="Zn-dependent exopeptidases"/>
    <property type="match status" value="1"/>
</dbReference>
<feature type="binding site" evidence="7">
    <location>
        <position position="179"/>
    </location>
    <ligand>
        <name>Zn(2+)</name>
        <dbReference type="ChEBI" id="CHEBI:29105"/>
        <label>1</label>
    </ligand>
</feature>
<comment type="cofactor">
    <cofactor evidence="1">
        <name>Zn(2+)</name>
        <dbReference type="ChEBI" id="CHEBI:29105"/>
    </cofactor>
</comment>
<keyword evidence="2 7" id="KW-0479">Metal-binding</keyword>
<organism evidence="9 10">
    <name type="scientific">Bythopirellula goksoeyrii</name>
    <dbReference type="NCBI Taxonomy" id="1400387"/>
    <lineage>
        <taxon>Bacteria</taxon>
        <taxon>Pseudomonadati</taxon>
        <taxon>Planctomycetota</taxon>
        <taxon>Planctomycetia</taxon>
        <taxon>Pirellulales</taxon>
        <taxon>Lacipirellulaceae</taxon>
        <taxon>Bythopirellula</taxon>
    </lineage>
</organism>
<evidence type="ECO:0000256" key="4">
    <source>
        <dbReference type="ARBA" id="ARBA00022833"/>
    </source>
</evidence>
<dbReference type="InterPro" id="IPR008007">
    <property type="entry name" value="Peptidase_M42"/>
</dbReference>
<reference evidence="9 10" key="1">
    <citation type="submission" date="2019-08" db="EMBL/GenBank/DDBJ databases">
        <title>Deep-cultivation of Planctomycetes and their phenomic and genomic characterization uncovers novel biology.</title>
        <authorList>
            <person name="Wiegand S."/>
            <person name="Jogler M."/>
            <person name="Boedeker C."/>
            <person name="Pinto D."/>
            <person name="Vollmers J."/>
            <person name="Rivas-Marin E."/>
            <person name="Kohn T."/>
            <person name="Peeters S.H."/>
            <person name="Heuer A."/>
            <person name="Rast P."/>
            <person name="Oberbeckmann S."/>
            <person name="Bunk B."/>
            <person name="Jeske O."/>
            <person name="Meyerdierks A."/>
            <person name="Storesund J.E."/>
            <person name="Kallscheuer N."/>
            <person name="Luecker S."/>
            <person name="Lage O.M."/>
            <person name="Pohl T."/>
            <person name="Merkel B.J."/>
            <person name="Hornburger P."/>
            <person name="Mueller R.-W."/>
            <person name="Bruemmer F."/>
            <person name="Labrenz M."/>
            <person name="Spormann A.M."/>
            <person name="Op den Camp H."/>
            <person name="Overmann J."/>
            <person name="Amann R."/>
            <person name="Jetten M.S.M."/>
            <person name="Mascher T."/>
            <person name="Medema M.H."/>
            <person name="Devos D.P."/>
            <person name="Kaster A.-K."/>
            <person name="Ovreas L."/>
            <person name="Rohde M."/>
            <person name="Galperin M.Y."/>
            <person name="Jogler C."/>
        </authorList>
    </citation>
    <scope>NUCLEOTIDE SEQUENCE [LARGE SCALE GENOMIC DNA]</scope>
    <source>
        <strain evidence="9 10">Pr1d</strain>
    </source>
</reference>
<keyword evidence="9" id="KW-0031">Aminopeptidase</keyword>
<evidence type="ECO:0000313" key="10">
    <source>
        <dbReference type="Proteomes" id="UP000323917"/>
    </source>
</evidence>
<evidence type="ECO:0000256" key="6">
    <source>
        <dbReference type="PIRSR" id="PIRSR001123-1"/>
    </source>
</evidence>
<feature type="binding site" evidence="7">
    <location>
        <position position="155"/>
    </location>
    <ligand>
        <name>Zn(2+)</name>
        <dbReference type="ChEBI" id="CHEBI:29105"/>
        <label>2</label>
    </ligand>
</feature>
<dbReference type="InterPro" id="IPR002933">
    <property type="entry name" value="Peptidase_M20"/>
</dbReference>
<dbReference type="Pfam" id="PF01546">
    <property type="entry name" value="Peptidase_M20"/>
    <property type="match status" value="1"/>
</dbReference>
<evidence type="ECO:0000256" key="1">
    <source>
        <dbReference type="ARBA" id="ARBA00001947"/>
    </source>
</evidence>
<comment type="cofactor">
    <cofactor evidence="7">
        <name>a divalent metal cation</name>
        <dbReference type="ChEBI" id="CHEBI:60240"/>
    </cofactor>
    <text evidence="7">Binds 2 divalent metal cations per subunit.</text>
</comment>
<dbReference type="SUPFAM" id="SSF55031">
    <property type="entry name" value="Bacterial exopeptidase dimerisation domain"/>
    <property type="match status" value="1"/>
</dbReference>
<dbReference type="KEGG" id="bgok:Pr1d_53000"/>
<feature type="active site" description="Proton acceptor" evidence="6">
    <location>
        <position position="154"/>
    </location>
</feature>
<evidence type="ECO:0000256" key="5">
    <source>
        <dbReference type="PIRNR" id="PIRNR001123"/>
    </source>
</evidence>
<dbReference type="OrthoDB" id="9804934at2"/>
<dbReference type="GO" id="GO:0045148">
    <property type="term" value="F:tripeptide aminopeptidase activity"/>
    <property type="evidence" value="ECO:0007669"/>
    <property type="project" value="UniProtKB-EC"/>
</dbReference>
<keyword evidence="3 9" id="KW-0378">Hydrolase</keyword>
<dbReference type="EC" id="3.4.11.4" evidence="9"/>
<dbReference type="InterPro" id="IPR011650">
    <property type="entry name" value="Peptidase_M20_dimer"/>
</dbReference>
<dbReference type="AlphaFoldDB" id="A0A5B9QJR4"/>
<keyword evidence="10" id="KW-1185">Reference proteome</keyword>
<dbReference type="Gene3D" id="3.30.70.360">
    <property type="match status" value="1"/>
</dbReference>
<dbReference type="PIRSF" id="PIRSF001123">
    <property type="entry name" value="PepA_GA"/>
    <property type="match status" value="1"/>
</dbReference>
<feature type="binding site" evidence="7">
    <location>
        <position position="121"/>
    </location>
    <ligand>
        <name>Zn(2+)</name>
        <dbReference type="ChEBI" id="CHEBI:29105"/>
        <label>2</label>
    </ligand>
</feature>
<name>A0A5B9QJR4_9BACT</name>
<keyword evidence="4" id="KW-0862">Zinc</keyword>
<dbReference type="EMBL" id="CP042913">
    <property type="protein sequence ID" value="QEG37952.1"/>
    <property type="molecule type" value="Genomic_DNA"/>
</dbReference>
<feature type="domain" description="Peptidase M20 dimerisation" evidence="8">
    <location>
        <begin position="189"/>
        <end position="295"/>
    </location>
</feature>
<dbReference type="Proteomes" id="UP000323917">
    <property type="component" value="Chromosome"/>
</dbReference>
<comment type="similarity">
    <text evidence="5">Belongs to the peptidase M42 family.</text>
</comment>
<sequence>MKTKPPKLSLTPNSTAEKLLLDLLSVPGGSGQEGAIADLVANRLCATGVPKSAIKVDQANRKSALKGETGNLVLRLPGTIRGPRRMLSAHLDTVPICQGARPAKRGKRIVSLDAHTGLGGDDRAGVAVILSTAIDIIEKKLPYPPLTFLWSVQEEVGLNGARNATLSLLGKPTLAFNFDGKLPTSLTIGATGGHRMNIEIHGVASHAGGHPEQGVSAIAIASLAIADLVNNGWHGLVEKNGKRGTSNVGVIHGGAATNVVTDLVHIRAEARGHDPKFRQRIIDEIEKAFHRAAKQVTNTSGQCGEVKIEGRLDYEAFCLPKDDPSVVAAQQAVEAEGYTPELNISNGGLDANWLTARGIPTVTLGCGQNEIHTVKEWLDLTEFHQARRIALRLATEV</sequence>
<evidence type="ECO:0000256" key="7">
    <source>
        <dbReference type="PIRSR" id="PIRSR001123-2"/>
    </source>
</evidence>
<dbReference type="GO" id="GO:0046872">
    <property type="term" value="F:metal ion binding"/>
    <property type="evidence" value="ECO:0007669"/>
    <property type="project" value="UniProtKB-UniRule"/>
</dbReference>
<dbReference type="InterPro" id="IPR036264">
    <property type="entry name" value="Bact_exopeptidase_dim_dom"/>
</dbReference>
<feature type="binding site" evidence="7">
    <location>
        <position position="121"/>
    </location>
    <ligand>
        <name>Zn(2+)</name>
        <dbReference type="ChEBI" id="CHEBI:29105"/>
        <label>1</label>
    </ligand>
</feature>
<evidence type="ECO:0000259" key="8">
    <source>
        <dbReference type="Pfam" id="PF07687"/>
    </source>
</evidence>
<evidence type="ECO:0000256" key="3">
    <source>
        <dbReference type="ARBA" id="ARBA00022801"/>
    </source>
</evidence>